<keyword evidence="2" id="KW-1185">Reference proteome</keyword>
<dbReference type="AlphaFoldDB" id="E2C352"/>
<protein>
    <submittedName>
        <fullName evidence="1">Uncharacterized protein</fullName>
    </submittedName>
</protein>
<name>E2C352_HARSA</name>
<evidence type="ECO:0000313" key="1">
    <source>
        <dbReference type="EMBL" id="EFN77628.1"/>
    </source>
</evidence>
<reference evidence="1 2" key="1">
    <citation type="journal article" date="2010" name="Science">
        <title>Genomic comparison of the ants Camponotus floridanus and Harpegnathos saltator.</title>
        <authorList>
            <person name="Bonasio R."/>
            <person name="Zhang G."/>
            <person name="Ye C."/>
            <person name="Mutti N.S."/>
            <person name="Fang X."/>
            <person name="Qin N."/>
            <person name="Donahue G."/>
            <person name="Yang P."/>
            <person name="Li Q."/>
            <person name="Li C."/>
            <person name="Zhang P."/>
            <person name="Huang Z."/>
            <person name="Berger S.L."/>
            <person name="Reinberg D."/>
            <person name="Wang J."/>
            <person name="Liebig J."/>
        </authorList>
    </citation>
    <scope>NUCLEOTIDE SEQUENCE [LARGE SCALE GENOMIC DNA]</scope>
    <source>
        <strain evidence="1 2">R22 G/1</strain>
    </source>
</reference>
<dbReference type="Proteomes" id="UP000008237">
    <property type="component" value="Unassembled WGS sequence"/>
</dbReference>
<organism evidence="2">
    <name type="scientific">Harpegnathos saltator</name>
    <name type="common">Jerdon's jumping ant</name>
    <dbReference type="NCBI Taxonomy" id="610380"/>
    <lineage>
        <taxon>Eukaryota</taxon>
        <taxon>Metazoa</taxon>
        <taxon>Ecdysozoa</taxon>
        <taxon>Arthropoda</taxon>
        <taxon>Hexapoda</taxon>
        <taxon>Insecta</taxon>
        <taxon>Pterygota</taxon>
        <taxon>Neoptera</taxon>
        <taxon>Endopterygota</taxon>
        <taxon>Hymenoptera</taxon>
        <taxon>Apocrita</taxon>
        <taxon>Aculeata</taxon>
        <taxon>Formicoidea</taxon>
        <taxon>Formicidae</taxon>
        <taxon>Ponerinae</taxon>
        <taxon>Ponerini</taxon>
        <taxon>Harpegnathos</taxon>
    </lineage>
</organism>
<sequence>MSDKVSFKHRCIASCKGISVCRCSVDDNGQIYFSSNQDNMQKKKTASFSAMRKFPLPVSISISQKRDLLRDSRRAVMRQQESENTSSNITVTDENIYYSLRSRILGF</sequence>
<proteinExistence type="predicted"/>
<accession>E2C352</accession>
<evidence type="ECO:0000313" key="2">
    <source>
        <dbReference type="Proteomes" id="UP000008237"/>
    </source>
</evidence>
<dbReference type="InParanoid" id="E2C352"/>
<dbReference type="EMBL" id="GL452290">
    <property type="protein sequence ID" value="EFN77628.1"/>
    <property type="molecule type" value="Genomic_DNA"/>
</dbReference>
<gene>
    <name evidence="1" type="ORF">EAI_08643</name>
</gene>